<evidence type="ECO:0000256" key="3">
    <source>
        <dbReference type="PROSITE-ProRule" id="PRU00284"/>
    </source>
</evidence>
<organism evidence="5 6">
    <name type="scientific">Sphingomonas naasensis</name>
    <dbReference type="NCBI Taxonomy" id="1344951"/>
    <lineage>
        <taxon>Bacteria</taxon>
        <taxon>Pseudomonadati</taxon>
        <taxon>Pseudomonadota</taxon>
        <taxon>Alphaproteobacteria</taxon>
        <taxon>Sphingomonadales</taxon>
        <taxon>Sphingomonadaceae</taxon>
        <taxon>Sphingomonas</taxon>
    </lineage>
</organism>
<dbReference type="GO" id="GO:0006935">
    <property type="term" value="P:chemotaxis"/>
    <property type="evidence" value="ECO:0007669"/>
    <property type="project" value="InterPro"/>
</dbReference>
<comment type="similarity">
    <text evidence="2">Belongs to the methyl-accepting chemotaxis (MCP) protein family.</text>
</comment>
<evidence type="ECO:0000313" key="5">
    <source>
        <dbReference type="EMBL" id="TGX44675.1"/>
    </source>
</evidence>
<dbReference type="Pfam" id="PF00015">
    <property type="entry name" value="MCPsignal"/>
    <property type="match status" value="1"/>
</dbReference>
<dbReference type="OrthoDB" id="5179380at2"/>
<evidence type="ECO:0000313" key="6">
    <source>
        <dbReference type="Proteomes" id="UP000309848"/>
    </source>
</evidence>
<keyword evidence="1 3" id="KW-0807">Transducer</keyword>
<keyword evidence="6" id="KW-1185">Reference proteome</keyword>
<dbReference type="GO" id="GO:0004888">
    <property type="term" value="F:transmembrane signaling receptor activity"/>
    <property type="evidence" value="ECO:0007669"/>
    <property type="project" value="InterPro"/>
</dbReference>
<dbReference type="SMART" id="SM00283">
    <property type="entry name" value="MA"/>
    <property type="match status" value="1"/>
</dbReference>
<dbReference type="PANTHER" id="PTHR32089">
    <property type="entry name" value="METHYL-ACCEPTING CHEMOTAXIS PROTEIN MCPB"/>
    <property type="match status" value="1"/>
</dbReference>
<dbReference type="Gene3D" id="1.10.287.950">
    <property type="entry name" value="Methyl-accepting chemotaxis protein"/>
    <property type="match status" value="1"/>
</dbReference>
<dbReference type="PANTHER" id="PTHR32089:SF112">
    <property type="entry name" value="LYSOZYME-LIKE PROTEIN-RELATED"/>
    <property type="match status" value="1"/>
</dbReference>
<dbReference type="InterPro" id="IPR004090">
    <property type="entry name" value="Chemotax_Me-accpt_rcpt"/>
</dbReference>
<feature type="domain" description="Methyl-accepting transducer" evidence="4">
    <location>
        <begin position="151"/>
        <end position="387"/>
    </location>
</feature>
<dbReference type="GO" id="GO:0016020">
    <property type="term" value="C:membrane"/>
    <property type="evidence" value="ECO:0007669"/>
    <property type="project" value="InterPro"/>
</dbReference>
<evidence type="ECO:0000256" key="2">
    <source>
        <dbReference type="ARBA" id="ARBA00029447"/>
    </source>
</evidence>
<dbReference type="Proteomes" id="UP000309848">
    <property type="component" value="Unassembled WGS sequence"/>
</dbReference>
<dbReference type="AlphaFoldDB" id="A0A4S1WQ51"/>
<dbReference type="EMBL" id="SRXU01000002">
    <property type="protein sequence ID" value="TGX44675.1"/>
    <property type="molecule type" value="Genomic_DNA"/>
</dbReference>
<dbReference type="PROSITE" id="PS50111">
    <property type="entry name" value="CHEMOTAXIS_TRANSDUC_2"/>
    <property type="match status" value="1"/>
</dbReference>
<sequence length="419" mass="44537">MAALRMNTALHDSHDLTRDLLDQALRCASNGLILFDEDETVQLVNERLHRLFGMPHGAVKPGDSLSDFLHACGRAVGWDAERTARILENHRAWKVEGRDRTVEHRLDGGGIVRVSFRPRPGRGAVLTYDDITNERRLEEIAEERAGAEQQFRTEIAHTVSRIAEAAVEVSATGDGAERAIAAASAGTGELVTAAEQSAEAMSAAASTAAAMSSVIASMADEAGRAALGTASAAADARRTLDLSENLATHAQEIGSILDWIRDISSQTKLLALNATIEAARAGDAGRGFGVVAQEVKSLAEQTARAANEISGKIDGIRAATEQVVSANSAIESGLDEVRQQADRIQATIEEQHVQVNVIVSAVDETALTARQMADNILAVDSNTRALGNAVGEVSSTFGQVRQLIEHLEAGSDRFLRARA</sequence>
<dbReference type="InterPro" id="IPR000014">
    <property type="entry name" value="PAS"/>
</dbReference>
<dbReference type="GO" id="GO:0007165">
    <property type="term" value="P:signal transduction"/>
    <property type="evidence" value="ECO:0007669"/>
    <property type="project" value="UniProtKB-KW"/>
</dbReference>
<dbReference type="Pfam" id="PF12860">
    <property type="entry name" value="PAS_7"/>
    <property type="match status" value="1"/>
</dbReference>
<dbReference type="RefSeq" id="WP_135983688.1">
    <property type="nucleotide sequence ID" value="NZ_JAASQM010000002.1"/>
</dbReference>
<evidence type="ECO:0000256" key="1">
    <source>
        <dbReference type="ARBA" id="ARBA00023224"/>
    </source>
</evidence>
<protein>
    <recommendedName>
        <fullName evidence="4">Methyl-accepting transducer domain-containing protein</fullName>
    </recommendedName>
</protein>
<dbReference type="SUPFAM" id="SSF58104">
    <property type="entry name" value="Methyl-accepting chemotaxis protein (MCP) signaling domain"/>
    <property type="match status" value="1"/>
</dbReference>
<evidence type="ECO:0000259" key="4">
    <source>
        <dbReference type="PROSITE" id="PS50111"/>
    </source>
</evidence>
<dbReference type="CDD" id="cd00130">
    <property type="entry name" value="PAS"/>
    <property type="match status" value="1"/>
</dbReference>
<gene>
    <name evidence="5" type="ORF">E5A74_07910</name>
</gene>
<proteinExistence type="inferred from homology"/>
<reference evidence="5 6" key="1">
    <citation type="submission" date="2019-04" db="EMBL/GenBank/DDBJ databases">
        <title>Sphingomonas psychrotolerans sp. nov., isolated from soil in the Tianshan Mountains, Xinjiang, China.</title>
        <authorList>
            <person name="Luo Y."/>
            <person name="Sheng H."/>
        </authorList>
    </citation>
    <scope>NUCLEOTIDE SEQUENCE [LARGE SCALE GENOMIC DNA]</scope>
    <source>
        <strain evidence="5 6">KIS18-15</strain>
    </source>
</reference>
<name>A0A4S1WQ51_9SPHN</name>
<accession>A0A4S1WQ51</accession>
<comment type="caution">
    <text evidence="5">The sequence shown here is derived from an EMBL/GenBank/DDBJ whole genome shotgun (WGS) entry which is preliminary data.</text>
</comment>
<dbReference type="InterPro" id="IPR035965">
    <property type="entry name" value="PAS-like_dom_sf"/>
</dbReference>
<dbReference type="SUPFAM" id="SSF55785">
    <property type="entry name" value="PYP-like sensor domain (PAS domain)"/>
    <property type="match status" value="1"/>
</dbReference>
<dbReference type="InterPro" id="IPR004089">
    <property type="entry name" value="MCPsignal_dom"/>
</dbReference>
<dbReference type="Gene3D" id="3.30.450.20">
    <property type="entry name" value="PAS domain"/>
    <property type="match status" value="1"/>
</dbReference>
<dbReference type="PRINTS" id="PR00260">
    <property type="entry name" value="CHEMTRNSDUCR"/>
</dbReference>